<evidence type="ECO:0000313" key="3">
    <source>
        <dbReference type="Proteomes" id="UP000523007"/>
    </source>
</evidence>
<dbReference type="EMBL" id="JACHJT010000001">
    <property type="protein sequence ID" value="MBB4931399.1"/>
    <property type="molecule type" value="Genomic_DNA"/>
</dbReference>
<dbReference type="CDD" id="cd00093">
    <property type="entry name" value="HTH_XRE"/>
    <property type="match status" value="1"/>
</dbReference>
<dbReference type="Gene3D" id="1.10.260.40">
    <property type="entry name" value="lambda repressor-like DNA-binding domains"/>
    <property type="match status" value="1"/>
</dbReference>
<dbReference type="GO" id="GO:0003677">
    <property type="term" value="F:DNA binding"/>
    <property type="evidence" value="ECO:0007669"/>
    <property type="project" value="InterPro"/>
</dbReference>
<dbReference type="Pfam" id="PF13560">
    <property type="entry name" value="HTH_31"/>
    <property type="match status" value="1"/>
</dbReference>
<dbReference type="AlphaFoldDB" id="A0A7W7RG91"/>
<evidence type="ECO:0000259" key="1">
    <source>
        <dbReference type="PROSITE" id="PS50943"/>
    </source>
</evidence>
<organism evidence="2 3">
    <name type="scientific">Lipingzhangella halophila</name>
    <dbReference type="NCBI Taxonomy" id="1783352"/>
    <lineage>
        <taxon>Bacteria</taxon>
        <taxon>Bacillati</taxon>
        <taxon>Actinomycetota</taxon>
        <taxon>Actinomycetes</taxon>
        <taxon>Streptosporangiales</taxon>
        <taxon>Nocardiopsidaceae</taxon>
        <taxon>Lipingzhangella</taxon>
    </lineage>
</organism>
<proteinExistence type="predicted"/>
<dbReference type="SMART" id="SM00530">
    <property type="entry name" value="HTH_XRE"/>
    <property type="match status" value="1"/>
</dbReference>
<accession>A0A7W7RG91</accession>
<dbReference type="InterPro" id="IPR001387">
    <property type="entry name" value="Cro/C1-type_HTH"/>
</dbReference>
<name>A0A7W7RG91_9ACTN</name>
<dbReference type="RefSeq" id="WP_184577502.1">
    <property type="nucleotide sequence ID" value="NZ_JACHJT010000001.1"/>
</dbReference>
<evidence type="ECO:0000313" key="2">
    <source>
        <dbReference type="EMBL" id="MBB4931399.1"/>
    </source>
</evidence>
<dbReference type="InterPro" id="IPR010982">
    <property type="entry name" value="Lambda_DNA-bd_dom_sf"/>
</dbReference>
<keyword evidence="3" id="KW-1185">Reference proteome</keyword>
<protein>
    <submittedName>
        <fullName evidence="2">Transcriptional regulator with XRE-family HTH domain</fullName>
    </submittedName>
</protein>
<gene>
    <name evidence="2" type="ORF">F4561_002219</name>
</gene>
<dbReference type="SUPFAM" id="SSF47413">
    <property type="entry name" value="lambda repressor-like DNA-binding domains"/>
    <property type="match status" value="1"/>
</dbReference>
<dbReference type="PROSITE" id="PS50943">
    <property type="entry name" value="HTH_CROC1"/>
    <property type="match status" value="1"/>
</dbReference>
<dbReference type="InterPro" id="IPR011990">
    <property type="entry name" value="TPR-like_helical_dom_sf"/>
</dbReference>
<reference evidence="2 3" key="1">
    <citation type="submission" date="2020-08" db="EMBL/GenBank/DDBJ databases">
        <title>Sequencing the genomes of 1000 actinobacteria strains.</title>
        <authorList>
            <person name="Klenk H.-P."/>
        </authorList>
    </citation>
    <scope>NUCLEOTIDE SEQUENCE [LARGE SCALE GENOMIC DNA]</scope>
    <source>
        <strain evidence="2 3">DSM 102030</strain>
    </source>
</reference>
<dbReference type="SUPFAM" id="SSF48452">
    <property type="entry name" value="TPR-like"/>
    <property type="match status" value="1"/>
</dbReference>
<dbReference type="Proteomes" id="UP000523007">
    <property type="component" value="Unassembled WGS sequence"/>
</dbReference>
<dbReference type="Gene3D" id="1.25.40.10">
    <property type="entry name" value="Tetratricopeptide repeat domain"/>
    <property type="match status" value="1"/>
</dbReference>
<feature type="domain" description="HTH cro/C1-type" evidence="1">
    <location>
        <begin position="14"/>
        <end position="68"/>
    </location>
</feature>
<comment type="caution">
    <text evidence="2">The sequence shown here is derived from an EMBL/GenBank/DDBJ whole genome shotgun (WGS) entry which is preliminary data.</text>
</comment>
<sequence length="397" mass="43523">MPEPTYDDTIGTRVSRARKRRALTQHGLAERARYSRSHVAQVEAGHKVATPSFIATVASVLAVDPTELTGQPYRGETASDDQVHATIPEVRRALETVDIPGELEAPPRELDTLAEEVERLRRLSKAARHVQVGARLPAVLDELAVHAADSGTPRAWTLLNAAEALAAALARRLGYNDLAAGAIRSAGESARRSDDPNLPRLAQLSRALLLLTFGAWPQGLRLVQRAGEGMDTDTDAGRAVAGALRLRAAILSARADEPSAAWEHYAQAVEVARHMPKQAPDFYALQFNRANVALHGAAVAVELRDFDQAVKRDRTIDTTMTGLPPERRAHHEIDMARVYNETGDHDTALRRLLEAERVAPQMTRYHPSARVVIGHLVDVRRTIPEPLRGIQSRMRIA</sequence>